<dbReference type="GO" id="GO:0000981">
    <property type="term" value="F:DNA-binding transcription factor activity, RNA polymerase II-specific"/>
    <property type="evidence" value="ECO:0007669"/>
    <property type="project" value="TreeGrafter"/>
</dbReference>
<feature type="compositionally biased region" description="Low complexity" evidence="7">
    <location>
        <begin position="510"/>
        <end position="521"/>
    </location>
</feature>
<gene>
    <name evidence="9" type="primary">MEF2D</name>
</gene>
<sequence length="570" mass="60511">MGRKKIQIQRITDERNKQVTFTKRKFGLMKKAYELSVLCDCEIALIIFNHANKLFQYASTDMDKVLLKYTEYNEPHESRTNADIIETLRKKGFNGCDSPEPDGEDSIDQSPLNDDKFRKTTEDLDVLFKRYGQTAAASQTFSMPVTVQATNQSTLQFTNPGSALVTTSYVTSSSLTDTHLLSPQQPALQRNTVSPGLPQRPASAGALLGDLNNSNGGCPSPVPNGYTSARASPGLLTVSNGNSLGKVVPAKSPPPPPSPQMVNSRKPDLRVITSQGGKSLMQMTEDELELVNENAQRLAAGAQVAQSLTTPVVSVTTPSLLAQGLPFSAIPTAYNTEYQLTSADLTALHALASPGGLLPTSVSAWQQQQAVSQQPQPQQQQQTQQQQLNLASLSNLVMWGVDKQSSELSSQVSSLAANLSVGSPSNLLLGRDEWLGRPVTNIPQGAMLTVNTNSSVSIKSEPVSPGRDRSTPCPPPSSTTPSSTSAGAILTAPPQYPGSLLCLEPPTGRSPADSVSSNASSFEGSDRDDASTSGGGGTAGGTGAELLRSSNEPEQDGGNIKRMRLDAWVT</sequence>
<dbReference type="EMBL" id="HAED01021287">
    <property type="protein sequence ID" value="SBR07964.1"/>
    <property type="molecule type" value="Transcribed_RNA"/>
</dbReference>
<feature type="region of interest" description="Disordered" evidence="7">
    <location>
        <begin position="93"/>
        <end position="116"/>
    </location>
</feature>
<evidence type="ECO:0000256" key="2">
    <source>
        <dbReference type="ARBA" id="ARBA00023015"/>
    </source>
</evidence>
<comment type="subcellular location">
    <subcellularLocation>
        <location evidence="1">Nucleus</location>
    </subcellularLocation>
</comment>
<dbReference type="GO" id="GO:0000978">
    <property type="term" value="F:RNA polymerase II cis-regulatory region sequence-specific DNA binding"/>
    <property type="evidence" value="ECO:0007669"/>
    <property type="project" value="TreeGrafter"/>
</dbReference>
<evidence type="ECO:0000256" key="1">
    <source>
        <dbReference type="ARBA" id="ARBA00004123"/>
    </source>
</evidence>
<feature type="region of interest" description="Disordered" evidence="7">
    <location>
        <begin position="453"/>
        <end position="570"/>
    </location>
</feature>
<dbReference type="PANTHER" id="PTHR11945">
    <property type="entry name" value="MADS BOX PROTEIN"/>
    <property type="match status" value="1"/>
</dbReference>
<proteinExistence type="predicted"/>
<dbReference type="Gene3D" id="3.40.1810.10">
    <property type="entry name" value="Transcription factor, MADS-box"/>
    <property type="match status" value="1"/>
</dbReference>
<reference evidence="9" key="1">
    <citation type="submission" date="2016-05" db="EMBL/GenBank/DDBJ databases">
        <authorList>
            <person name="Lavstsen T."/>
            <person name="Jespersen J.S."/>
        </authorList>
    </citation>
    <scope>NUCLEOTIDE SEQUENCE</scope>
    <source>
        <tissue evidence="9">Brain</tissue>
    </source>
</reference>
<dbReference type="GO" id="GO:0030154">
    <property type="term" value="P:cell differentiation"/>
    <property type="evidence" value="ECO:0007669"/>
    <property type="project" value="TreeGrafter"/>
</dbReference>
<evidence type="ECO:0000259" key="8">
    <source>
        <dbReference type="PROSITE" id="PS50066"/>
    </source>
</evidence>
<dbReference type="InterPro" id="IPR002100">
    <property type="entry name" value="TF_MADSbox"/>
</dbReference>
<dbReference type="CDD" id="cd00265">
    <property type="entry name" value="MADS_MEF2_like"/>
    <property type="match status" value="1"/>
</dbReference>
<protein>
    <submittedName>
        <fullName evidence="9">Myocyte enhancer factor 2D</fullName>
    </submittedName>
</protein>
<feature type="domain" description="MADS-box" evidence="8">
    <location>
        <begin position="1"/>
        <end position="61"/>
    </location>
</feature>
<keyword evidence="3" id="KW-0238">DNA-binding</keyword>
<evidence type="ECO:0000256" key="3">
    <source>
        <dbReference type="ARBA" id="ARBA00023125"/>
    </source>
</evidence>
<feature type="compositionally biased region" description="Gly residues" evidence="7">
    <location>
        <begin position="533"/>
        <end position="543"/>
    </location>
</feature>
<keyword evidence="6" id="KW-0539">Nucleus</keyword>
<dbReference type="GO" id="GO:0045944">
    <property type="term" value="P:positive regulation of transcription by RNA polymerase II"/>
    <property type="evidence" value="ECO:0007669"/>
    <property type="project" value="InterPro"/>
</dbReference>
<dbReference type="GO" id="GO:0005634">
    <property type="term" value="C:nucleus"/>
    <property type="evidence" value="ECO:0007669"/>
    <property type="project" value="UniProtKB-SubCell"/>
</dbReference>
<accession>A0A1A8JDM6</accession>
<dbReference type="PROSITE" id="PS50066">
    <property type="entry name" value="MADS_BOX_2"/>
    <property type="match status" value="1"/>
</dbReference>
<dbReference type="PANTHER" id="PTHR11945:SF837">
    <property type="entry name" value="MYOCYTE ENHANCER FACTOR 2D"/>
    <property type="match status" value="1"/>
</dbReference>
<dbReference type="InterPro" id="IPR033896">
    <property type="entry name" value="MEF2-like_N"/>
</dbReference>
<dbReference type="Pfam" id="PF12347">
    <property type="entry name" value="HJURP_C"/>
    <property type="match status" value="1"/>
</dbReference>
<dbReference type="GO" id="GO:0046983">
    <property type="term" value="F:protein dimerization activity"/>
    <property type="evidence" value="ECO:0007669"/>
    <property type="project" value="InterPro"/>
</dbReference>
<dbReference type="FunFam" id="3.40.1810.10:FF:000001">
    <property type="entry name" value="Myocyte-specific enhancer factor 2A homolog"/>
    <property type="match status" value="1"/>
</dbReference>
<dbReference type="AlphaFoldDB" id="A0A1A8JDM6"/>
<dbReference type="GO" id="GO:0007507">
    <property type="term" value="P:heart development"/>
    <property type="evidence" value="ECO:0007669"/>
    <property type="project" value="TreeGrafter"/>
</dbReference>
<name>A0A1A8JDM6_NOTKU</name>
<dbReference type="InterPro" id="IPR022102">
    <property type="entry name" value="HJURP_C"/>
</dbReference>
<keyword evidence="4" id="KW-0010">Activator</keyword>
<keyword evidence="5" id="KW-0804">Transcription</keyword>
<evidence type="ECO:0000313" key="9">
    <source>
        <dbReference type="EMBL" id="SBR07964.1"/>
    </source>
</evidence>
<dbReference type="PROSITE" id="PS00350">
    <property type="entry name" value="MADS_BOX_1"/>
    <property type="match status" value="1"/>
</dbReference>
<evidence type="ECO:0000256" key="5">
    <source>
        <dbReference type="ARBA" id="ARBA00023163"/>
    </source>
</evidence>
<dbReference type="GO" id="GO:0042826">
    <property type="term" value="F:histone deacetylase binding"/>
    <property type="evidence" value="ECO:0007669"/>
    <property type="project" value="TreeGrafter"/>
</dbReference>
<dbReference type="PRINTS" id="PR00404">
    <property type="entry name" value="MADSDOMAIN"/>
</dbReference>
<evidence type="ECO:0000256" key="4">
    <source>
        <dbReference type="ARBA" id="ARBA00023159"/>
    </source>
</evidence>
<evidence type="ECO:0000256" key="6">
    <source>
        <dbReference type="ARBA" id="ARBA00023242"/>
    </source>
</evidence>
<dbReference type="SUPFAM" id="SSF55455">
    <property type="entry name" value="SRF-like"/>
    <property type="match status" value="1"/>
</dbReference>
<evidence type="ECO:0000256" key="7">
    <source>
        <dbReference type="SAM" id="MobiDB-lite"/>
    </source>
</evidence>
<dbReference type="InterPro" id="IPR036879">
    <property type="entry name" value="TF_MADSbox_sf"/>
</dbReference>
<dbReference type="SMART" id="SM00432">
    <property type="entry name" value="MADS"/>
    <property type="match status" value="1"/>
</dbReference>
<reference evidence="9" key="2">
    <citation type="submission" date="2016-06" db="EMBL/GenBank/DDBJ databases">
        <title>The genome of a short-lived fish provides insights into sex chromosome evolution and the genetic control of aging.</title>
        <authorList>
            <person name="Reichwald K."/>
            <person name="Felder M."/>
            <person name="Petzold A."/>
            <person name="Koch P."/>
            <person name="Groth M."/>
            <person name="Platzer M."/>
        </authorList>
    </citation>
    <scope>NUCLEOTIDE SEQUENCE</scope>
    <source>
        <tissue evidence="9">Brain</tissue>
    </source>
</reference>
<dbReference type="Pfam" id="PF00319">
    <property type="entry name" value="SRF-TF"/>
    <property type="match status" value="1"/>
</dbReference>
<organism evidence="9">
    <name type="scientific">Nothobranchius kuhntae</name>
    <name type="common">Beira killifish</name>
    <dbReference type="NCBI Taxonomy" id="321403"/>
    <lineage>
        <taxon>Eukaryota</taxon>
        <taxon>Metazoa</taxon>
        <taxon>Chordata</taxon>
        <taxon>Craniata</taxon>
        <taxon>Vertebrata</taxon>
        <taxon>Euteleostomi</taxon>
        <taxon>Actinopterygii</taxon>
        <taxon>Neopterygii</taxon>
        <taxon>Teleostei</taxon>
        <taxon>Neoteleostei</taxon>
        <taxon>Acanthomorphata</taxon>
        <taxon>Ovalentaria</taxon>
        <taxon>Atherinomorphae</taxon>
        <taxon>Cyprinodontiformes</taxon>
        <taxon>Nothobranchiidae</taxon>
        <taxon>Nothobranchius</taxon>
    </lineage>
</organism>
<keyword evidence="2" id="KW-0805">Transcription regulation</keyword>